<dbReference type="EMBL" id="CP010415">
    <property type="protein sequence ID" value="AJE22692.1"/>
    <property type="molecule type" value="Genomic_DNA"/>
</dbReference>
<reference evidence="7 8" key="1">
    <citation type="journal article" date="2015" name="PLoS ONE">
        <title>Azotobacter Genomes: The Genome of Azotobacter chroococcum NCIMB 8003 (ATCC 4412).</title>
        <authorList>
            <person name="Robson R.L."/>
            <person name="Jones R."/>
            <person name="Robson R.M."/>
            <person name="Schwartz A."/>
            <person name="Richardson T.H."/>
        </authorList>
    </citation>
    <scope>NUCLEOTIDE SEQUENCE [LARGE SCALE GENOMIC DNA]</scope>
    <source>
        <strain evidence="7 8">NCIMB 8003</strain>
    </source>
</reference>
<evidence type="ECO:0000313" key="8">
    <source>
        <dbReference type="Proteomes" id="UP000068210"/>
    </source>
</evidence>
<dbReference type="SUPFAM" id="SSF51215">
    <property type="entry name" value="Regulatory protein AraC"/>
    <property type="match status" value="1"/>
</dbReference>
<keyword evidence="4" id="KW-0804">Transcription</keyword>
<dbReference type="PANTHER" id="PTHR46796:SF6">
    <property type="entry name" value="ARAC SUBFAMILY"/>
    <property type="match status" value="1"/>
</dbReference>
<dbReference type="SMART" id="SM00342">
    <property type="entry name" value="HTH_ARAC"/>
    <property type="match status" value="1"/>
</dbReference>
<organism evidence="7 8">
    <name type="scientific">Azotobacter chroococcum NCIMB 8003</name>
    <dbReference type="NCBI Taxonomy" id="1328314"/>
    <lineage>
        <taxon>Bacteria</taxon>
        <taxon>Pseudomonadati</taxon>
        <taxon>Pseudomonadota</taxon>
        <taxon>Gammaproteobacteria</taxon>
        <taxon>Pseudomonadales</taxon>
        <taxon>Pseudomonadaceae</taxon>
        <taxon>Azotobacter</taxon>
    </lineage>
</organism>
<feature type="domain" description="HTH araC/xylS-type" evidence="6">
    <location>
        <begin position="215"/>
        <end position="316"/>
    </location>
</feature>
<keyword evidence="8" id="KW-1185">Reference proteome</keyword>
<dbReference type="InterPro" id="IPR035418">
    <property type="entry name" value="AraC-bd_2"/>
</dbReference>
<dbReference type="GO" id="GO:0003700">
    <property type="term" value="F:DNA-binding transcription factor activity"/>
    <property type="evidence" value="ECO:0007669"/>
    <property type="project" value="InterPro"/>
</dbReference>
<dbReference type="HOGENOM" id="CLU_047930_0_0_6"/>
<evidence type="ECO:0000256" key="5">
    <source>
        <dbReference type="ARBA" id="ARBA00037345"/>
    </source>
</evidence>
<dbReference type="AlphaFoldDB" id="A0A0C4WVI2"/>
<keyword evidence="2" id="KW-0238">DNA-binding</keyword>
<protein>
    <submittedName>
        <fullName evidence="7">Transcriptional activator, BenR (AraC family)</fullName>
    </submittedName>
</protein>
<dbReference type="KEGG" id="acx:Achr_32850"/>
<dbReference type="GO" id="GO:0043565">
    <property type="term" value="F:sequence-specific DNA binding"/>
    <property type="evidence" value="ECO:0007669"/>
    <property type="project" value="InterPro"/>
</dbReference>
<evidence type="ECO:0000259" key="6">
    <source>
        <dbReference type="PROSITE" id="PS01124"/>
    </source>
</evidence>
<evidence type="ECO:0000313" key="7">
    <source>
        <dbReference type="EMBL" id="AJE22692.1"/>
    </source>
</evidence>
<dbReference type="InterPro" id="IPR009057">
    <property type="entry name" value="Homeodomain-like_sf"/>
</dbReference>
<dbReference type="InterPro" id="IPR050204">
    <property type="entry name" value="AraC_XylS_family_regulators"/>
</dbReference>
<dbReference type="RefSeq" id="WP_039805897.1">
    <property type="nucleotide sequence ID" value="NZ_CP010415.1"/>
</dbReference>
<accession>A0A0C4WVI2</accession>
<evidence type="ECO:0000256" key="2">
    <source>
        <dbReference type="ARBA" id="ARBA00023125"/>
    </source>
</evidence>
<evidence type="ECO:0000256" key="1">
    <source>
        <dbReference type="ARBA" id="ARBA00023015"/>
    </source>
</evidence>
<evidence type="ECO:0000256" key="3">
    <source>
        <dbReference type="ARBA" id="ARBA00023159"/>
    </source>
</evidence>
<dbReference type="Pfam" id="PF14525">
    <property type="entry name" value="AraC_binding_2"/>
    <property type="match status" value="1"/>
</dbReference>
<dbReference type="PROSITE" id="PS01124">
    <property type="entry name" value="HTH_ARAC_FAMILY_2"/>
    <property type="match status" value="1"/>
</dbReference>
<gene>
    <name evidence="7" type="primary">benR</name>
    <name evidence="7" type="ORF">Achr_32850</name>
</gene>
<sequence>MEFSLLKEKSVVFQGADPYDVSGYVNQHVGSHSIRLSQSSHPAADLSHRKFGDLDLCRISYGGTVRVTSEALETIYHLQILLKGHCLWRGARGQEHHFVPGELLLINPDDPVDLTYSQDCEKFIVKMPGSLLEAACAENHWHWPGEGIRFTASRHSLQEIGGLLNLLGLVCEEAESGIAPPRLQEHYGRIIANKLLCLQNNVRREQPGSASAIFERVVHFIEENLKQDITLEQLAGLVNVSPRSLYALFEKHARTTPRHYVRQKKLERINASLRDPSAPVRNITEVALDYGFLHLGRFSESYRNAFGELPSDTLKRRAC</sequence>
<dbReference type="InterPro" id="IPR018060">
    <property type="entry name" value="HTH_AraC"/>
</dbReference>
<dbReference type="SUPFAM" id="SSF46689">
    <property type="entry name" value="Homeodomain-like"/>
    <property type="match status" value="1"/>
</dbReference>
<name>A0A0C4WVI2_9GAMM</name>
<comment type="function">
    <text evidence="5">Regulatory protein of the TOL plasmid xyl operons. XylS activates the xylXYZLTEGFJQKIH operon required for the degradation of toluene, m-xylene and p-xylene.</text>
</comment>
<dbReference type="Gene3D" id="1.10.10.60">
    <property type="entry name" value="Homeodomain-like"/>
    <property type="match status" value="1"/>
</dbReference>
<evidence type="ECO:0000256" key="4">
    <source>
        <dbReference type="ARBA" id="ARBA00023163"/>
    </source>
</evidence>
<dbReference type="PANTHER" id="PTHR46796">
    <property type="entry name" value="HTH-TYPE TRANSCRIPTIONAL ACTIVATOR RHAS-RELATED"/>
    <property type="match status" value="1"/>
</dbReference>
<keyword evidence="1" id="KW-0805">Transcription regulation</keyword>
<proteinExistence type="predicted"/>
<dbReference type="Pfam" id="PF12833">
    <property type="entry name" value="HTH_18"/>
    <property type="match status" value="1"/>
</dbReference>
<dbReference type="STRING" id="1328314.Achr_32850"/>
<keyword evidence="3" id="KW-0010">Activator</keyword>
<dbReference type="InterPro" id="IPR037923">
    <property type="entry name" value="HTH-like"/>
</dbReference>
<dbReference type="Proteomes" id="UP000068210">
    <property type="component" value="Chromosome"/>
</dbReference>